<dbReference type="InterPro" id="IPR003703">
    <property type="entry name" value="Acyl_CoA_thio"/>
</dbReference>
<dbReference type="PANTHER" id="PTHR11066">
    <property type="entry name" value="ACYL-COA THIOESTERASE"/>
    <property type="match status" value="1"/>
</dbReference>
<name>A0A915EGM9_9BILA</name>
<dbReference type="SUPFAM" id="SSF54637">
    <property type="entry name" value="Thioesterase/thiol ester dehydrase-isomerase"/>
    <property type="match status" value="1"/>
</dbReference>
<keyword evidence="2" id="KW-0175">Coiled coil</keyword>
<dbReference type="GO" id="GO:0006637">
    <property type="term" value="P:acyl-CoA metabolic process"/>
    <property type="evidence" value="ECO:0007669"/>
    <property type="project" value="InterPro"/>
</dbReference>
<organism evidence="3 4">
    <name type="scientific">Ditylenchus dipsaci</name>
    <dbReference type="NCBI Taxonomy" id="166011"/>
    <lineage>
        <taxon>Eukaryota</taxon>
        <taxon>Metazoa</taxon>
        <taxon>Ecdysozoa</taxon>
        <taxon>Nematoda</taxon>
        <taxon>Chromadorea</taxon>
        <taxon>Rhabditida</taxon>
        <taxon>Tylenchina</taxon>
        <taxon>Tylenchomorpha</taxon>
        <taxon>Sphaerularioidea</taxon>
        <taxon>Anguinidae</taxon>
        <taxon>Anguininae</taxon>
        <taxon>Ditylenchus</taxon>
    </lineage>
</organism>
<protein>
    <submittedName>
        <fullName evidence="4">Uncharacterized protein</fullName>
    </submittedName>
</protein>
<accession>A0A915EGM9</accession>
<dbReference type="GO" id="GO:0005782">
    <property type="term" value="C:peroxisomal matrix"/>
    <property type="evidence" value="ECO:0007669"/>
    <property type="project" value="TreeGrafter"/>
</dbReference>
<evidence type="ECO:0000313" key="3">
    <source>
        <dbReference type="Proteomes" id="UP000887574"/>
    </source>
</evidence>
<dbReference type="Proteomes" id="UP000887574">
    <property type="component" value="Unplaced"/>
</dbReference>
<sequence>MVSPVGTTFLDSMQNFYHLEVSANQAIYRSNPVHFGGAYLRSRLYGGQTVAQMFLVLRKAYPECLVSSLSVNFTSAGNVTEPVFFKPNLHKPGFCALEAQQSGKIIGIGSARLVETSSELLYSNSIFPNQVSNPRNYSSLTQLIKETKYQSRNYENIAMNLLFEIHPVDPLHFIGESDKLKPNKMWCRIRHTVDLKDFHFGNEPLGVVILLTDFMVAHPAKIACTRLQALEQMTGAASLTHKLVFHRSLDDIDPLGFFLVENDVEKAHQLILQATSDYAIQNNQNQSKFQISFMNISETFLCFFVVTSRVSKHRWNCEIDFVNQRIDKLTDEMKVQINESWALAVESYKRRLACLALLRSMENSQDNVMIQ</sequence>
<dbReference type="WBParaSite" id="jg514">
    <property type="protein sequence ID" value="jg514"/>
    <property type="gene ID" value="jg514"/>
</dbReference>
<keyword evidence="3" id="KW-1185">Reference proteome</keyword>
<evidence type="ECO:0000256" key="1">
    <source>
        <dbReference type="ARBA" id="ARBA00006538"/>
    </source>
</evidence>
<reference evidence="4" key="1">
    <citation type="submission" date="2022-11" db="UniProtKB">
        <authorList>
            <consortium name="WormBaseParasite"/>
        </authorList>
    </citation>
    <scope>IDENTIFICATION</scope>
</reference>
<dbReference type="PANTHER" id="PTHR11066:SF66">
    <property type="entry name" value="THIOESTERASE_THIOL ESTER DEHYDRASE-ISOMERASE"/>
    <property type="match status" value="1"/>
</dbReference>
<dbReference type="GO" id="GO:0009062">
    <property type="term" value="P:fatty acid catabolic process"/>
    <property type="evidence" value="ECO:0007669"/>
    <property type="project" value="TreeGrafter"/>
</dbReference>
<evidence type="ECO:0000313" key="4">
    <source>
        <dbReference type="WBParaSite" id="jg514"/>
    </source>
</evidence>
<dbReference type="AlphaFoldDB" id="A0A915EGM9"/>
<comment type="similarity">
    <text evidence="1">Belongs to the C/M/P thioester hydrolase family.</text>
</comment>
<dbReference type="InterPro" id="IPR042171">
    <property type="entry name" value="Acyl-CoA_hotdog"/>
</dbReference>
<dbReference type="InterPro" id="IPR029069">
    <property type="entry name" value="HotDog_dom_sf"/>
</dbReference>
<dbReference type="GO" id="GO:0047617">
    <property type="term" value="F:fatty acyl-CoA hydrolase activity"/>
    <property type="evidence" value="ECO:0007669"/>
    <property type="project" value="InterPro"/>
</dbReference>
<dbReference type="Gene3D" id="2.40.160.210">
    <property type="entry name" value="Acyl-CoA thioesterase, double hotdog domain"/>
    <property type="match status" value="1"/>
</dbReference>
<evidence type="ECO:0000256" key="2">
    <source>
        <dbReference type="SAM" id="Coils"/>
    </source>
</evidence>
<feature type="coiled-coil region" evidence="2">
    <location>
        <begin position="312"/>
        <end position="339"/>
    </location>
</feature>
<proteinExistence type="inferred from homology"/>